<evidence type="ECO:0000313" key="5">
    <source>
        <dbReference type="Proteomes" id="UP000521199"/>
    </source>
</evidence>
<dbReference type="InterPro" id="IPR025263">
    <property type="entry name" value="YhdP_central"/>
</dbReference>
<dbReference type="PANTHER" id="PTHR38690:SF1">
    <property type="entry name" value="PROTEASE"/>
    <property type="match status" value="1"/>
</dbReference>
<dbReference type="RefSeq" id="WP_183961081.1">
    <property type="nucleotide sequence ID" value="NZ_JACHHP010000003.1"/>
</dbReference>
<proteinExistence type="predicted"/>
<sequence>MTTPWRRRARRTRRVLAYGTATLLILAAVAVALANQFLPLIARHPERVAAWLSERIGQPVTLDAVTARWSRSGPLLTVDGLRLGSGDDAFEVAHADLLIRIYAGVLPNVPLTELRLRGLDLRLARDADGRWKLDGLSAAPQQASPLKRLENVGELRVEQARLRLSDAESGRSWDLPRIDARLRAIGGRFRLGVRAAGRGDDGTLHAVADVTHDLRSGRLYLEGRARDWLPLLGDGAIAGIDVLQASGTVQVWADVGDGALQSARAELALAPLVLRGAAPVQIADRSFEPRYGIESVRGALRWQRDADGWRADAADLVFDSGDTAMTVGALAVRSSAADGWRVRADALEVSPLLSLFMLSERGAPGLRRWLFEASPRGRIDGLDLHWRDRAQFDVRATVTGLGWQPAGSMPVLQGVTGRIDGDAQALRLQLTPGAWRVEVPGVLRGPFVPQVDGEILAFRTADAWRIETPALHLMEPDYQIALAGGIELQDDGSRPLLDLRADVGAAPITAAKRFWVINKMPPKAVEWLDEAFEQGRVTHGSALFRGDADDWPFAAGEGRFEAHADVADTRLRFRNDWPVGENVNGSATFVNAGLTFDVRGTLTGNSIAFARGGIENLRDPILAIDAEGEGTGGTLLTLLRRSPLQEKFGSYLDGLSIGGEARVQVGLVLPLKKELGEPRVEGQADLVRADLRDSKWDLAFDGASGRVRFSEKGFSAEELNVGFGGAVATLNVAVGDYTSSEAWIAQASLRGRFGVDALLAPREALHWLRPWLRGESNWVLELSVPRGDGARAAVQNLRVASDLVGTAIDLPAPLRKPAEERLRLVLDVGLPTTDGAIDLHLGQLLRLRGRLSDASGFAGVAAFGDAPEVPIPTTGLIAVGQVPVLDAAGWAGVALSGSGSGGGGLLRADLHAGELDVLDRAFAETRLRFERDGDESIRFDLAGATLQGNVTVPLRDLPTRGISADFERLHWPSAAPGAGATPVATDPAAIPPLHLQIADLKFGDARLGQARLETYPTPEGMHVERLETKSQDMELHARGDWTRIDGRERSNFRLDFSSHDLGAMLVALGFSELIDGGDTVAELQATWPGAPSAFDFERLDGRLSTTVGKGRVLEVEPGAGRLFGLLSLTEIPRRLALDFSDFFKSGLAFNQISGSFVLDGGNAYTEDLRIDGPAAEIQVRGRTGLKAKDYDQTMEVLPKASSMLPAIGALAAGPAGAAIGAVAQAVLQRPLKQMTRKYYRVQGTWAEPVIETIERGAEPAGPARQAPDAPPGNAPNAEPPAQAPPAERSRRR</sequence>
<protein>
    <submittedName>
        <fullName evidence="4">Uncharacterized protein (TIGR02099 family)</fullName>
    </submittedName>
</protein>
<comment type="caution">
    <text evidence="4">The sequence shown here is derived from an EMBL/GenBank/DDBJ whole genome shotgun (WGS) entry which is preliminary data.</text>
</comment>
<dbReference type="Pfam" id="PF13116">
    <property type="entry name" value="YhdP"/>
    <property type="match status" value="1"/>
</dbReference>
<feature type="domain" description="YhdP central" evidence="3">
    <location>
        <begin position="11"/>
        <end position="1250"/>
    </location>
</feature>
<dbReference type="PANTHER" id="PTHR38690">
    <property type="entry name" value="PROTEASE-RELATED"/>
    <property type="match status" value="1"/>
</dbReference>
<evidence type="ECO:0000256" key="2">
    <source>
        <dbReference type="SAM" id="Phobius"/>
    </source>
</evidence>
<gene>
    <name evidence="4" type="ORF">HNQ52_002101</name>
</gene>
<dbReference type="EMBL" id="JACHHP010000003">
    <property type="protein sequence ID" value="MBB5208559.1"/>
    <property type="molecule type" value="Genomic_DNA"/>
</dbReference>
<accession>A0A7W8D5Z6</accession>
<keyword evidence="2" id="KW-0812">Transmembrane</keyword>
<keyword evidence="2" id="KW-0472">Membrane</keyword>
<dbReference type="Proteomes" id="UP000521199">
    <property type="component" value="Unassembled WGS sequence"/>
</dbReference>
<organism evidence="4 5">
    <name type="scientific">Chiayiivirga flava</name>
    <dbReference type="NCBI Taxonomy" id="659595"/>
    <lineage>
        <taxon>Bacteria</taxon>
        <taxon>Pseudomonadati</taxon>
        <taxon>Pseudomonadota</taxon>
        <taxon>Gammaproteobacteria</taxon>
        <taxon>Lysobacterales</taxon>
        <taxon>Lysobacteraceae</taxon>
        <taxon>Chiayiivirga</taxon>
    </lineage>
</organism>
<feature type="compositionally biased region" description="Pro residues" evidence="1">
    <location>
        <begin position="1268"/>
        <end position="1283"/>
    </location>
</feature>
<evidence type="ECO:0000313" key="4">
    <source>
        <dbReference type="EMBL" id="MBB5208559.1"/>
    </source>
</evidence>
<keyword evidence="5" id="KW-1185">Reference proteome</keyword>
<keyword evidence="2" id="KW-1133">Transmembrane helix</keyword>
<reference evidence="4 5" key="1">
    <citation type="submission" date="2020-08" db="EMBL/GenBank/DDBJ databases">
        <title>Genomic Encyclopedia of Type Strains, Phase IV (KMG-IV): sequencing the most valuable type-strain genomes for metagenomic binning, comparative biology and taxonomic classification.</title>
        <authorList>
            <person name="Goeker M."/>
        </authorList>
    </citation>
    <scope>NUCLEOTIDE SEQUENCE [LARGE SCALE GENOMIC DNA]</scope>
    <source>
        <strain evidence="4 5">DSM 24163</strain>
    </source>
</reference>
<dbReference type="InterPro" id="IPR011836">
    <property type="entry name" value="YhdP"/>
</dbReference>
<feature type="transmembrane region" description="Helical" evidence="2">
    <location>
        <begin position="1203"/>
        <end position="1227"/>
    </location>
</feature>
<evidence type="ECO:0000256" key="1">
    <source>
        <dbReference type="SAM" id="MobiDB-lite"/>
    </source>
</evidence>
<name>A0A7W8D5Z6_9GAMM</name>
<dbReference type="NCBIfam" id="TIGR02099">
    <property type="entry name" value="YhdP family protein"/>
    <property type="match status" value="1"/>
</dbReference>
<feature type="region of interest" description="Disordered" evidence="1">
    <location>
        <begin position="1252"/>
        <end position="1292"/>
    </location>
</feature>
<evidence type="ECO:0000259" key="3">
    <source>
        <dbReference type="Pfam" id="PF13116"/>
    </source>
</evidence>